<organism evidence="1 2">
    <name type="scientific">Sclerotinia nivalis</name>
    <dbReference type="NCBI Taxonomy" id="352851"/>
    <lineage>
        <taxon>Eukaryota</taxon>
        <taxon>Fungi</taxon>
        <taxon>Dikarya</taxon>
        <taxon>Ascomycota</taxon>
        <taxon>Pezizomycotina</taxon>
        <taxon>Leotiomycetes</taxon>
        <taxon>Helotiales</taxon>
        <taxon>Sclerotiniaceae</taxon>
        <taxon>Sclerotinia</taxon>
    </lineage>
</organism>
<dbReference type="Proteomes" id="UP001152300">
    <property type="component" value="Unassembled WGS sequence"/>
</dbReference>
<gene>
    <name evidence="1" type="ORF">OCU04_001101</name>
</gene>
<protein>
    <submittedName>
        <fullName evidence="1">Uncharacterized protein</fullName>
    </submittedName>
</protein>
<dbReference type="EMBL" id="JAPEIS010000001">
    <property type="protein sequence ID" value="KAJ8070731.1"/>
    <property type="molecule type" value="Genomic_DNA"/>
</dbReference>
<evidence type="ECO:0000313" key="1">
    <source>
        <dbReference type="EMBL" id="KAJ8070731.1"/>
    </source>
</evidence>
<evidence type="ECO:0000313" key="2">
    <source>
        <dbReference type="Proteomes" id="UP001152300"/>
    </source>
</evidence>
<comment type="caution">
    <text evidence="1">The sequence shown here is derived from an EMBL/GenBank/DDBJ whole genome shotgun (WGS) entry which is preliminary data.</text>
</comment>
<dbReference type="AlphaFoldDB" id="A0A9X0AXF8"/>
<proteinExistence type="predicted"/>
<sequence length="111" mass="12758">MAVFPLTHSFVAIQSLVSKARNRWLLTSRSLSEKATTQFMGIRFLPSWTESIHILILIRIVFGKFGTGKSRPGIQPFSWGPEFVYSWYGKSVSHFRTDMFFGRCFRAVFSA</sequence>
<keyword evidence="2" id="KW-1185">Reference proteome</keyword>
<accession>A0A9X0AXF8</accession>
<reference evidence="1" key="1">
    <citation type="submission" date="2022-11" db="EMBL/GenBank/DDBJ databases">
        <title>Genome Resource of Sclerotinia nivalis Strain SnTB1, a Plant Pathogen Isolated from American Ginseng.</title>
        <authorList>
            <person name="Fan S."/>
        </authorList>
    </citation>
    <scope>NUCLEOTIDE SEQUENCE</scope>
    <source>
        <strain evidence="1">SnTB1</strain>
    </source>
</reference>
<name>A0A9X0AXF8_9HELO</name>